<dbReference type="Proteomes" id="UP000016933">
    <property type="component" value="Unassembled WGS sequence"/>
</dbReference>
<sequence>MQVFVAVLTAHRLEYIAHDYSTITSFNDSSETLCDVFDIVTGIKGRISAKHLELKETHRESSRVMCKAMNEWRHEGLDRKWAARLMGWRSNPEAPAPKRRSGRVVPSAM</sequence>
<evidence type="ECO:0000313" key="3">
    <source>
        <dbReference type="Proteomes" id="UP000016933"/>
    </source>
</evidence>
<name>M2Y5T6_DOTSN</name>
<reference evidence="2 3" key="2">
    <citation type="journal article" date="2012" name="PLoS Pathog.">
        <title>Diverse lifestyles and strategies of plant pathogenesis encoded in the genomes of eighteen Dothideomycetes fungi.</title>
        <authorList>
            <person name="Ohm R.A."/>
            <person name="Feau N."/>
            <person name="Henrissat B."/>
            <person name="Schoch C.L."/>
            <person name="Horwitz B.A."/>
            <person name="Barry K.W."/>
            <person name="Condon B.J."/>
            <person name="Copeland A.C."/>
            <person name="Dhillon B."/>
            <person name="Glaser F."/>
            <person name="Hesse C.N."/>
            <person name="Kosti I."/>
            <person name="LaButti K."/>
            <person name="Lindquist E.A."/>
            <person name="Lucas S."/>
            <person name="Salamov A.A."/>
            <person name="Bradshaw R.E."/>
            <person name="Ciuffetti L."/>
            <person name="Hamelin R.C."/>
            <person name="Kema G.H.J."/>
            <person name="Lawrence C."/>
            <person name="Scott J.A."/>
            <person name="Spatafora J.W."/>
            <person name="Turgeon B.G."/>
            <person name="de Wit P.J.G.M."/>
            <person name="Zhong S."/>
            <person name="Goodwin S.B."/>
            <person name="Grigoriev I.V."/>
        </authorList>
    </citation>
    <scope>NUCLEOTIDE SEQUENCE [LARGE SCALE GENOMIC DNA]</scope>
    <source>
        <strain evidence="3">NZE10 / CBS 128990</strain>
    </source>
</reference>
<dbReference type="HOGENOM" id="CLU_2183875_0_0_1"/>
<accession>M2Y5T6</accession>
<dbReference type="EMBL" id="KB446540">
    <property type="protein sequence ID" value="EME43614.1"/>
    <property type="molecule type" value="Genomic_DNA"/>
</dbReference>
<proteinExistence type="predicted"/>
<dbReference type="OMA" id="YITHEYG"/>
<gene>
    <name evidence="2" type="ORF">DOTSEDRAFT_25536</name>
</gene>
<evidence type="ECO:0000256" key="1">
    <source>
        <dbReference type="SAM" id="MobiDB-lite"/>
    </source>
</evidence>
<keyword evidence="3" id="KW-1185">Reference proteome</keyword>
<evidence type="ECO:0000313" key="2">
    <source>
        <dbReference type="EMBL" id="EME43614.1"/>
    </source>
</evidence>
<feature type="region of interest" description="Disordered" evidence="1">
    <location>
        <begin position="90"/>
        <end position="109"/>
    </location>
</feature>
<protein>
    <submittedName>
        <fullName evidence="2">Uncharacterized protein</fullName>
    </submittedName>
</protein>
<organism evidence="2 3">
    <name type="scientific">Dothistroma septosporum (strain NZE10 / CBS 128990)</name>
    <name type="common">Red band needle blight fungus</name>
    <name type="synonym">Mycosphaerella pini</name>
    <dbReference type="NCBI Taxonomy" id="675120"/>
    <lineage>
        <taxon>Eukaryota</taxon>
        <taxon>Fungi</taxon>
        <taxon>Dikarya</taxon>
        <taxon>Ascomycota</taxon>
        <taxon>Pezizomycotina</taxon>
        <taxon>Dothideomycetes</taxon>
        <taxon>Dothideomycetidae</taxon>
        <taxon>Mycosphaerellales</taxon>
        <taxon>Mycosphaerellaceae</taxon>
        <taxon>Dothistroma</taxon>
    </lineage>
</organism>
<dbReference type="AlphaFoldDB" id="M2Y5T6"/>
<reference evidence="3" key="1">
    <citation type="journal article" date="2012" name="PLoS Genet.">
        <title>The genomes of the fungal plant pathogens Cladosporium fulvum and Dothistroma septosporum reveal adaptation to different hosts and lifestyles but also signatures of common ancestry.</title>
        <authorList>
            <person name="de Wit P.J.G.M."/>
            <person name="van der Burgt A."/>
            <person name="Oekmen B."/>
            <person name="Stergiopoulos I."/>
            <person name="Abd-Elsalam K.A."/>
            <person name="Aerts A.L."/>
            <person name="Bahkali A.H."/>
            <person name="Beenen H.G."/>
            <person name="Chettri P."/>
            <person name="Cox M.P."/>
            <person name="Datema E."/>
            <person name="de Vries R.P."/>
            <person name="Dhillon B."/>
            <person name="Ganley A.R."/>
            <person name="Griffiths S.A."/>
            <person name="Guo Y."/>
            <person name="Hamelin R.C."/>
            <person name="Henrissat B."/>
            <person name="Kabir M.S."/>
            <person name="Jashni M.K."/>
            <person name="Kema G."/>
            <person name="Klaubauf S."/>
            <person name="Lapidus A."/>
            <person name="Levasseur A."/>
            <person name="Lindquist E."/>
            <person name="Mehrabi R."/>
            <person name="Ohm R.A."/>
            <person name="Owen T.J."/>
            <person name="Salamov A."/>
            <person name="Schwelm A."/>
            <person name="Schijlen E."/>
            <person name="Sun H."/>
            <person name="van den Burg H.A."/>
            <person name="van Ham R.C.H.J."/>
            <person name="Zhang S."/>
            <person name="Goodwin S.B."/>
            <person name="Grigoriev I.V."/>
            <person name="Collemare J."/>
            <person name="Bradshaw R.E."/>
        </authorList>
    </citation>
    <scope>NUCLEOTIDE SEQUENCE [LARGE SCALE GENOMIC DNA]</scope>
    <source>
        <strain evidence="3">NZE10 / CBS 128990</strain>
    </source>
</reference>
<dbReference type="OrthoDB" id="4589723at2759"/>